<organism evidence="1 2">
    <name type="scientific">Phialocephala subalpina</name>
    <dbReference type="NCBI Taxonomy" id="576137"/>
    <lineage>
        <taxon>Eukaryota</taxon>
        <taxon>Fungi</taxon>
        <taxon>Dikarya</taxon>
        <taxon>Ascomycota</taxon>
        <taxon>Pezizomycotina</taxon>
        <taxon>Leotiomycetes</taxon>
        <taxon>Helotiales</taxon>
        <taxon>Mollisiaceae</taxon>
        <taxon>Phialocephala</taxon>
        <taxon>Phialocephala fortinii species complex</taxon>
    </lineage>
</organism>
<dbReference type="InterPro" id="IPR050645">
    <property type="entry name" value="Histidine_acid_phosphatase"/>
</dbReference>
<dbReference type="Gene3D" id="3.40.50.1240">
    <property type="entry name" value="Phosphoglycerate mutase-like"/>
    <property type="match status" value="1"/>
</dbReference>
<reference evidence="1 2" key="1">
    <citation type="submission" date="2016-03" db="EMBL/GenBank/DDBJ databases">
        <authorList>
            <person name="Ploux O."/>
        </authorList>
    </citation>
    <scope>NUCLEOTIDE SEQUENCE [LARGE SCALE GENOMIC DNA]</scope>
    <source>
        <strain evidence="1 2">UAMH 11012</strain>
    </source>
</reference>
<accession>A0A1L7WIL5</accession>
<dbReference type="OrthoDB" id="10262962at2759"/>
<dbReference type="InterPro" id="IPR029033">
    <property type="entry name" value="His_PPase_superfam"/>
</dbReference>
<evidence type="ECO:0000313" key="2">
    <source>
        <dbReference type="Proteomes" id="UP000184330"/>
    </source>
</evidence>
<dbReference type="EMBL" id="FJOG01000003">
    <property type="protein sequence ID" value="CZR52609.1"/>
    <property type="molecule type" value="Genomic_DNA"/>
</dbReference>
<protein>
    <submittedName>
        <fullName evidence="1">Uncharacterized protein</fullName>
    </submittedName>
</protein>
<dbReference type="PANTHER" id="PTHR11567:SF195">
    <property type="entry name" value="ACID PHOSPHATASE, PUTATIVE (AFU_ORTHOLOGUE AFUA_3G14570)-RELATED"/>
    <property type="match status" value="1"/>
</dbReference>
<dbReference type="AlphaFoldDB" id="A0A1L7WIL5"/>
<dbReference type="PANTHER" id="PTHR11567">
    <property type="entry name" value="ACID PHOSPHATASE-RELATED"/>
    <property type="match status" value="1"/>
</dbReference>
<dbReference type="Proteomes" id="UP000184330">
    <property type="component" value="Unassembled WGS sequence"/>
</dbReference>
<name>A0A1L7WIL5_9HELO</name>
<proteinExistence type="predicted"/>
<evidence type="ECO:0000313" key="1">
    <source>
        <dbReference type="EMBL" id="CZR52609.1"/>
    </source>
</evidence>
<dbReference type="GO" id="GO:0016791">
    <property type="term" value="F:phosphatase activity"/>
    <property type="evidence" value="ECO:0007669"/>
    <property type="project" value="TreeGrafter"/>
</dbReference>
<keyword evidence="2" id="KW-1185">Reference proteome</keyword>
<dbReference type="SUPFAM" id="SSF53254">
    <property type="entry name" value="Phosphoglycerate mutase-like"/>
    <property type="match status" value="1"/>
</dbReference>
<gene>
    <name evidence="1" type="ORF">PAC_02486</name>
</gene>
<sequence>MRTNPKSSFMAAVVASLARHGKAASIDLGWHAPNATAINNLTRVVSGEGIYGFIYNNSNTPADEYGIYNWCNMPHVRKTEYEVPSSEYKLQYVEVIHRHHKRTVYASNSFPVESYGWNCDDEGLFYYGQPKGSNKSAHAYWQGLLSPQNPFVPTGFLGTCQFPQITAGGLDDSWQHGQDLYGVYHDLLGFLPEDMGEKVTFRVTQNVITSEVAGMVINGMFNTQADVPLLVEPSGYDSLEPTYTCTVSSNLFNAIKSGTNWTSHLTAATSLYATLDNISGVSPADSGFHASFDHYYDNLSARQCHAKPLPCKLVNGVNSTTCVTQDIADEVYRFGNYEYSYIYRDDYRSLAASATSFGVWIGELTTHLRASIAGNSSVVYRHNVAHDGSMSRLLSVLQLDVMVWPGMGSEVVFELYKKETSATPTATTMVTATASVIAPNCNHDNCLRQFIGASSAASAFCPTFTASANVSLPTFASNCDGDASRVSSACSCLVTPTSTGSAPTSTGTAGTSASGYYIRVLWGGKVLRSSNPSLGLMDMVPVETVLAYFDGLAGFGASLVYGKCNGTIPV</sequence>